<dbReference type="WBParaSite" id="SMUV_0001074401-mRNA-1">
    <property type="protein sequence ID" value="SMUV_0001074401-mRNA-1"/>
    <property type="gene ID" value="SMUV_0001074401"/>
</dbReference>
<organism evidence="1 2">
    <name type="scientific">Syphacia muris</name>
    <dbReference type="NCBI Taxonomy" id="451379"/>
    <lineage>
        <taxon>Eukaryota</taxon>
        <taxon>Metazoa</taxon>
        <taxon>Ecdysozoa</taxon>
        <taxon>Nematoda</taxon>
        <taxon>Chromadorea</taxon>
        <taxon>Rhabditida</taxon>
        <taxon>Spirurina</taxon>
        <taxon>Oxyuridomorpha</taxon>
        <taxon>Oxyuroidea</taxon>
        <taxon>Oxyuridae</taxon>
        <taxon>Syphacia</taxon>
    </lineage>
</organism>
<dbReference type="Proteomes" id="UP000046393">
    <property type="component" value="Unplaced"/>
</dbReference>
<evidence type="ECO:0000313" key="1">
    <source>
        <dbReference type="Proteomes" id="UP000046393"/>
    </source>
</evidence>
<sequence>MENLAASGIVRAASRFMFNLDRIEKKYARVKPFGTVVLLPASEVVSDENTSTLDEIDKAVKKTEKAFSMSVFGGSHISSPVVELPSKESVAKCERINVAFDKASTSKEILHTAKKEEDAIKSFWSQEERRQLLCRKRQIEAVNDGIVKKLKLSQEEHFITYRPNKNGGFSKEVTEVYDKMTIQHEDANRQLSAPPVNLMLTDGESIVSGALPEDYYEKQLNKLKSSLLPSNAICNRELPPELVASINPLFQELAFKPFTENVITEKKTQKYKPLKSIGWNSQDIGSNDKGCTNRTKRSSKISLLVTTDEAVSTAGNLDSVFVESNGCNIYESNVENQKQQQSLRFLSMNRFQNTDMCDKYPDTNTILRQAPVQQRSNCDDCCEMNVYLRNTPARQKYRDVRYIEGDYNLLQTPAQQKIIAKNDAPECCVRDFSLRQTPARQKCLNQLCIRRPSCFNEIKAEDMQLRLATWLNDTLNRTISNDFEEDDAYEGFEKKFRRLRCNAQARNWNLRNGYSDF</sequence>
<proteinExistence type="predicted"/>
<name>A0A158R6C5_9BILA</name>
<dbReference type="AlphaFoldDB" id="A0A158R6C5"/>
<evidence type="ECO:0000313" key="2">
    <source>
        <dbReference type="WBParaSite" id="SMUV_0001074401-mRNA-1"/>
    </source>
</evidence>
<reference evidence="2" key="1">
    <citation type="submission" date="2016-04" db="UniProtKB">
        <authorList>
            <consortium name="WormBaseParasite"/>
        </authorList>
    </citation>
    <scope>IDENTIFICATION</scope>
</reference>
<accession>A0A158R6C5</accession>
<keyword evidence="1" id="KW-1185">Reference proteome</keyword>
<protein>
    <submittedName>
        <fullName evidence="2">PH domain-containing protein</fullName>
    </submittedName>
</protein>